<evidence type="ECO:0000313" key="4">
    <source>
        <dbReference type="Proteomes" id="UP000280296"/>
    </source>
</evidence>
<organism evidence="3 4">
    <name type="scientific">Tautonia sociabilis</name>
    <dbReference type="NCBI Taxonomy" id="2080755"/>
    <lineage>
        <taxon>Bacteria</taxon>
        <taxon>Pseudomonadati</taxon>
        <taxon>Planctomycetota</taxon>
        <taxon>Planctomycetia</taxon>
        <taxon>Isosphaerales</taxon>
        <taxon>Isosphaeraceae</taxon>
        <taxon>Tautonia</taxon>
    </lineage>
</organism>
<dbReference type="SMART" id="SM00746">
    <property type="entry name" value="TRASH"/>
    <property type="match status" value="1"/>
</dbReference>
<evidence type="ECO:0000259" key="2">
    <source>
        <dbReference type="SMART" id="SM00746"/>
    </source>
</evidence>
<dbReference type="RefSeq" id="WP_126725102.1">
    <property type="nucleotide sequence ID" value="NZ_RYZH01000015.1"/>
</dbReference>
<dbReference type="SUPFAM" id="SSF47240">
    <property type="entry name" value="Ferritin-like"/>
    <property type="match status" value="1"/>
</dbReference>
<reference evidence="3 4" key="2">
    <citation type="submission" date="2019-01" db="EMBL/GenBank/DDBJ databases">
        <title>Tautonia sociabilis, a novel thermotolerant planctomycete of Isosphaeraceae family, isolated from a 4000 m deep subterranean habitat.</title>
        <authorList>
            <person name="Kovaleva O.L."/>
            <person name="Elcheninov A.G."/>
            <person name="Van Heerden E."/>
            <person name="Toshchakov S.V."/>
            <person name="Novikov A."/>
            <person name="Bonch-Osmolovskaya E.A."/>
            <person name="Kublanov I.V."/>
        </authorList>
    </citation>
    <scope>NUCLEOTIDE SEQUENCE [LARGE SCALE GENOMIC DNA]</scope>
    <source>
        <strain evidence="3 4">GM2012</strain>
    </source>
</reference>
<feature type="domain" description="TRASH" evidence="2">
    <location>
        <begin position="21"/>
        <end position="59"/>
    </location>
</feature>
<gene>
    <name evidence="3" type="ORF">TsocGM_09670</name>
</gene>
<dbReference type="InterPro" id="IPR012348">
    <property type="entry name" value="RNR-like"/>
</dbReference>
<dbReference type="AlphaFoldDB" id="A0A432MKP7"/>
<dbReference type="InterPro" id="IPR011017">
    <property type="entry name" value="TRASH_dom"/>
</dbReference>
<reference evidence="3 4" key="1">
    <citation type="submission" date="2018-12" db="EMBL/GenBank/DDBJ databases">
        <authorList>
            <person name="Toschakov S.V."/>
        </authorList>
    </citation>
    <scope>NUCLEOTIDE SEQUENCE [LARGE SCALE GENOMIC DNA]</scope>
    <source>
        <strain evidence="3 4">GM2012</strain>
    </source>
</reference>
<dbReference type="Pfam" id="PF04945">
    <property type="entry name" value="YHS"/>
    <property type="match status" value="1"/>
</dbReference>
<dbReference type="EMBL" id="RYZH01000015">
    <property type="protein sequence ID" value="RUL87981.1"/>
    <property type="molecule type" value="Genomic_DNA"/>
</dbReference>
<evidence type="ECO:0000313" key="3">
    <source>
        <dbReference type="EMBL" id="RUL87981.1"/>
    </source>
</evidence>
<dbReference type="InterPro" id="IPR007029">
    <property type="entry name" value="YHS_dom"/>
</dbReference>
<dbReference type="OrthoDB" id="292148at2"/>
<name>A0A432MKP7_9BACT</name>
<evidence type="ECO:0000256" key="1">
    <source>
        <dbReference type="SAM" id="MobiDB-lite"/>
    </source>
</evidence>
<sequence>MSRPGLVAERSVTGGPERVKDPVCGMDVDPERVAGESEYEGRTYYFCSPGCKRRFDEDPRRYVGQEPGQQG</sequence>
<dbReference type="Proteomes" id="UP000280296">
    <property type="component" value="Unassembled WGS sequence"/>
</dbReference>
<accession>A0A432MKP7</accession>
<dbReference type="GO" id="GO:0016491">
    <property type="term" value="F:oxidoreductase activity"/>
    <property type="evidence" value="ECO:0007669"/>
    <property type="project" value="InterPro"/>
</dbReference>
<proteinExistence type="predicted"/>
<protein>
    <submittedName>
        <fullName evidence="3">YHS domain-containing protein</fullName>
    </submittedName>
</protein>
<dbReference type="InterPro" id="IPR009078">
    <property type="entry name" value="Ferritin-like_SF"/>
</dbReference>
<feature type="region of interest" description="Disordered" evidence="1">
    <location>
        <begin position="1"/>
        <end position="26"/>
    </location>
</feature>
<dbReference type="Gene3D" id="1.10.620.20">
    <property type="entry name" value="Ribonucleotide Reductase, subunit A"/>
    <property type="match status" value="1"/>
</dbReference>
<comment type="caution">
    <text evidence="3">The sequence shown here is derived from an EMBL/GenBank/DDBJ whole genome shotgun (WGS) entry which is preliminary data.</text>
</comment>
<keyword evidence="4" id="KW-1185">Reference proteome</keyword>